<dbReference type="InterPro" id="IPR050144">
    <property type="entry name" value="AAE_transporter"/>
</dbReference>
<feature type="transmembrane region" description="Helical" evidence="8">
    <location>
        <begin position="410"/>
        <end position="428"/>
    </location>
</feature>
<dbReference type="PROSITE" id="PS51202">
    <property type="entry name" value="RCK_C"/>
    <property type="match status" value="1"/>
</dbReference>
<dbReference type="InterPro" id="IPR006037">
    <property type="entry name" value="RCK_C"/>
</dbReference>
<keyword evidence="11" id="KW-1185">Reference proteome</keyword>
<evidence type="ECO:0000256" key="6">
    <source>
        <dbReference type="ARBA" id="ARBA00022989"/>
    </source>
</evidence>
<feature type="transmembrane region" description="Helical" evidence="8">
    <location>
        <begin position="448"/>
        <end position="470"/>
    </location>
</feature>
<comment type="subcellular location">
    <subcellularLocation>
        <location evidence="1">Cell membrane</location>
        <topology evidence="1">Multi-pass membrane protein</topology>
    </subcellularLocation>
</comment>
<organism evidence="10 11">
    <name type="scientific">Anaeromyxobacter oryzae</name>
    <dbReference type="NCBI Taxonomy" id="2918170"/>
    <lineage>
        <taxon>Bacteria</taxon>
        <taxon>Pseudomonadati</taxon>
        <taxon>Myxococcota</taxon>
        <taxon>Myxococcia</taxon>
        <taxon>Myxococcales</taxon>
        <taxon>Cystobacterineae</taxon>
        <taxon>Anaeromyxobacteraceae</taxon>
        <taxon>Anaeromyxobacter</taxon>
    </lineage>
</organism>
<keyword evidence="7 8" id="KW-0472">Membrane</keyword>
<evidence type="ECO:0000259" key="9">
    <source>
        <dbReference type="PROSITE" id="PS51202"/>
    </source>
</evidence>
<dbReference type="PANTHER" id="PTHR30445">
    <property type="entry name" value="K(+)_H(+) ANTIPORTER SUBUNIT KHTT"/>
    <property type="match status" value="1"/>
</dbReference>
<dbReference type="NCBIfam" id="TIGR03802">
    <property type="entry name" value="Asp_Ala_antiprt"/>
    <property type="match status" value="1"/>
</dbReference>
<accession>A0ABM7WR32</accession>
<feature type="transmembrane region" description="Helical" evidence="8">
    <location>
        <begin position="385"/>
        <end position="403"/>
    </location>
</feature>
<dbReference type="PANTHER" id="PTHR30445:SF9">
    <property type="match status" value="1"/>
</dbReference>
<dbReference type="NCBIfam" id="TIGR01625">
    <property type="entry name" value="YidE_YbjL_dupl"/>
    <property type="match status" value="1"/>
</dbReference>
<dbReference type="InterPro" id="IPR036721">
    <property type="entry name" value="RCK_C_sf"/>
</dbReference>
<evidence type="ECO:0000256" key="1">
    <source>
        <dbReference type="ARBA" id="ARBA00004651"/>
    </source>
</evidence>
<feature type="transmembrane region" description="Helical" evidence="8">
    <location>
        <begin position="38"/>
        <end position="56"/>
    </location>
</feature>
<dbReference type="Proteomes" id="UP001162891">
    <property type="component" value="Chromosome"/>
</dbReference>
<dbReference type="Pfam" id="PF06826">
    <property type="entry name" value="Asp-Al_Ex"/>
    <property type="match status" value="2"/>
</dbReference>
<keyword evidence="6 8" id="KW-1133">Transmembrane helix</keyword>
<feature type="transmembrane region" description="Helical" evidence="8">
    <location>
        <begin position="62"/>
        <end position="81"/>
    </location>
</feature>
<dbReference type="RefSeq" id="WP_248358930.1">
    <property type="nucleotide sequence ID" value="NZ_AP025591.1"/>
</dbReference>
<feature type="transmembrane region" description="Helical" evidence="8">
    <location>
        <begin position="125"/>
        <end position="146"/>
    </location>
</feature>
<keyword evidence="4" id="KW-1003">Cell membrane</keyword>
<feature type="transmembrane region" description="Helical" evidence="8">
    <location>
        <begin position="477"/>
        <end position="500"/>
    </location>
</feature>
<evidence type="ECO:0000313" key="11">
    <source>
        <dbReference type="Proteomes" id="UP001162891"/>
    </source>
</evidence>
<comment type="similarity">
    <text evidence="2">Belongs to the AAE transporter (TC 2.A.81) family.</text>
</comment>
<evidence type="ECO:0000256" key="3">
    <source>
        <dbReference type="ARBA" id="ARBA00022448"/>
    </source>
</evidence>
<feature type="domain" description="RCK C-terminal" evidence="9">
    <location>
        <begin position="293"/>
        <end position="375"/>
    </location>
</feature>
<evidence type="ECO:0000256" key="4">
    <source>
        <dbReference type="ARBA" id="ARBA00022475"/>
    </source>
</evidence>
<sequence length="560" mass="57986">MAGPLASAAEVLRSHPELALFLTLAMGFAVGRIRIGTFTVGSVLGTLLAGVLVGQLGVDVPGVVKVVFFDLFLFATGYKVGPQFFRGLKKDGLPQLALTVVVCVACLATAVIASKLLGYDVGTAAGLLAGAFTESTVIGTAAEAIQRLPLPDAERARLVNAIPVAYAVTYLVGTTTLVWFLSSLAPRLMRIDLRAAARELEVKLSGKAAEEEGVSSAYRDWDLRAFELGGPRRTVAQLEASLGGARAVVERVRSGGVLVDPIPETVVGPGDRIALACRREVLVAHAPVLGAEVQDRELLDFPLAVLQAVVTNRALAGRTLAELAAAHGRGVVLRKLVRSGQELPFEPGTVVNRGDLLEIAGHQRDAERAARALGYVVRPSPATDMVFVGLGIVLGGFVGLIAVKVGGVSITLTTSGGALCTGLLLGWLRSVSPTFGGIPEAALWIFDTVGLTTFIGAVGLAAGPGFVAGVRQTGPSLVLVAFVVAILPHVIGILFGRYVLRMNPVILLGAESGAGTTTAGLKALQDAADSKLPVLGYTVPYALGNILLTAWGPVIVALMT</sequence>
<evidence type="ECO:0000313" key="10">
    <source>
        <dbReference type="EMBL" id="BDG01932.1"/>
    </source>
</evidence>
<evidence type="ECO:0000256" key="5">
    <source>
        <dbReference type="ARBA" id="ARBA00022692"/>
    </source>
</evidence>
<feature type="transmembrane region" description="Helical" evidence="8">
    <location>
        <begin position="539"/>
        <end position="559"/>
    </location>
</feature>
<evidence type="ECO:0000256" key="8">
    <source>
        <dbReference type="SAM" id="Phobius"/>
    </source>
</evidence>
<feature type="transmembrane region" description="Helical" evidence="8">
    <location>
        <begin position="93"/>
        <end position="113"/>
    </location>
</feature>
<dbReference type="EMBL" id="AP025591">
    <property type="protein sequence ID" value="BDG01932.1"/>
    <property type="molecule type" value="Genomic_DNA"/>
</dbReference>
<dbReference type="SUPFAM" id="SSF116726">
    <property type="entry name" value="TrkA C-terminal domain-like"/>
    <property type="match status" value="1"/>
</dbReference>
<evidence type="ECO:0000256" key="2">
    <source>
        <dbReference type="ARBA" id="ARBA00009854"/>
    </source>
</evidence>
<reference evidence="11" key="1">
    <citation type="journal article" date="2022" name="Int. J. Syst. Evol. Microbiol.">
        <title>Anaeromyxobacter oryzae sp. nov., Anaeromyxobacter diazotrophicus sp. nov. and Anaeromyxobacter paludicola sp. nov., isolated from paddy soils.</title>
        <authorList>
            <person name="Itoh H."/>
            <person name="Xu Z."/>
            <person name="Mise K."/>
            <person name="Masuda Y."/>
            <person name="Ushijima N."/>
            <person name="Hayakawa C."/>
            <person name="Shiratori Y."/>
            <person name="Senoo K."/>
        </authorList>
    </citation>
    <scope>NUCLEOTIDE SEQUENCE [LARGE SCALE GENOMIC DNA]</scope>
    <source>
        <strain evidence="11">Red232</strain>
    </source>
</reference>
<dbReference type="InterPro" id="IPR006512">
    <property type="entry name" value="YidE_YbjL"/>
</dbReference>
<keyword evidence="3" id="KW-0813">Transport</keyword>
<name>A0ABM7WR32_9BACT</name>
<dbReference type="InterPro" id="IPR022457">
    <property type="entry name" value="Asp_Ala_antiprt"/>
</dbReference>
<gene>
    <name evidence="10" type="ORF">AMOR_09280</name>
</gene>
<keyword evidence="5 8" id="KW-0812">Transmembrane</keyword>
<feature type="transmembrane region" description="Helical" evidence="8">
    <location>
        <begin position="158"/>
        <end position="181"/>
    </location>
</feature>
<proteinExistence type="inferred from homology"/>
<evidence type="ECO:0000256" key="7">
    <source>
        <dbReference type="ARBA" id="ARBA00023136"/>
    </source>
</evidence>
<protein>
    <submittedName>
        <fullName evidence="10">Transporter</fullName>
    </submittedName>
</protein>